<keyword evidence="3" id="KW-1185">Reference proteome</keyword>
<evidence type="ECO:0000313" key="3">
    <source>
        <dbReference type="Proteomes" id="UP000782117"/>
    </source>
</evidence>
<evidence type="ECO:0000313" key="2">
    <source>
        <dbReference type="EMBL" id="MBM6806605.1"/>
    </source>
</evidence>
<name>A0ABS2F8L8_9BACE</name>
<sequence>MKFTRKFLDGYITYDEDDAIVHANSILGYIFKSIVALIHGTILGIIFTIILGFLAYIGFYAIVWLGSLLIL</sequence>
<comment type="caution">
    <text evidence="2">The sequence shown here is derived from an EMBL/GenBank/DDBJ whole genome shotgun (WGS) entry which is preliminary data.</text>
</comment>
<dbReference type="Proteomes" id="UP000782117">
    <property type="component" value="Unassembled WGS sequence"/>
</dbReference>
<accession>A0ABS2F8L8</accession>
<protein>
    <submittedName>
        <fullName evidence="2">Uncharacterized protein</fullName>
    </submittedName>
</protein>
<reference evidence="2 3" key="1">
    <citation type="journal article" date="2021" name="Sci. Rep.">
        <title>The distribution of antibiotic resistance genes in chicken gut microbiota commensals.</title>
        <authorList>
            <person name="Juricova H."/>
            <person name="Matiasovicova J."/>
            <person name="Kubasova T."/>
            <person name="Cejkova D."/>
            <person name="Rychlik I."/>
        </authorList>
    </citation>
    <scope>NUCLEOTIDE SEQUENCE [LARGE SCALE GENOMIC DNA]</scope>
    <source>
        <strain evidence="2 3">An768</strain>
    </source>
</reference>
<gene>
    <name evidence="2" type="ORF">H6A24_08870</name>
</gene>
<evidence type="ECO:0000256" key="1">
    <source>
        <dbReference type="SAM" id="Phobius"/>
    </source>
</evidence>
<organism evidence="2 3">
    <name type="scientific">Bacteroides caecicola</name>
    <dbReference type="NCBI Taxonomy" id="1462569"/>
    <lineage>
        <taxon>Bacteria</taxon>
        <taxon>Pseudomonadati</taxon>
        <taxon>Bacteroidota</taxon>
        <taxon>Bacteroidia</taxon>
        <taxon>Bacteroidales</taxon>
        <taxon>Bacteroidaceae</taxon>
        <taxon>Bacteroides</taxon>
    </lineage>
</organism>
<keyword evidence="1" id="KW-0812">Transmembrane</keyword>
<keyword evidence="1" id="KW-0472">Membrane</keyword>
<feature type="transmembrane region" description="Helical" evidence="1">
    <location>
        <begin position="45"/>
        <end position="70"/>
    </location>
</feature>
<dbReference type="RefSeq" id="WP_204500401.1">
    <property type="nucleotide sequence ID" value="NZ_JACJKJ010000009.1"/>
</dbReference>
<proteinExistence type="predicted"/>
<keyword evidence="1" id="KW-1133">Transmembrane helix</keyword>
<feature type="transmembrane region" description="Helical" evidence="1">
    <location>
        <begin position="20"/>
        <end position="38"/>
    </location>
</feature>
<dbReference type="EMBL" id="JACJKJ010000009">
    <property type="protein sequence ID" value="MBM6806605.1"/>
    <property type="molecule type" value="Genomic_DNA"/>
</dbReference>